<evidence type="ECO:0000313" key="3">
    <source>
        <dbReference type="Proteomes" id="UP000234237"/>
    </source>
</evidence>
<accession>A0A2K9J6H1</accession>
<dbReference type="KEGG" id="vpn:A21D_02795"/>
<dbReference type="AlphaFoldDB" id="A0A2K9J6H1"/>
<dbReference type="Proteomes" id="UP000234237">
    <property type="component" value="Chromosome"/>
</dbReference>
<proteinExistence type="predicted"/>
<dbReference type="RefSeq" id="WP_257790345.1">
    <property type="nucleotide sequence ID" value="NZ_CP018622.1"/>
</dbReference>
<organism evidence="2 3">
    <name type="scientific">Virgibacillus dokdonensis</name>
    <dbReference type="NCBI Taxonomy" id="302167"/>
    <lineage>
        <taxon>Bacteria</taxon>
        <taxon>Bacillati</taxon>
        <taxon>Bacillota</taxon>
        <taxon>Bacilli</taxon>
        <taxon>Bacillales</taxon>
        <taxon>Bacillaceae</taxon>
        <taxon>Virgibacillus</taxon>
    </lineage>
</organism>
<dbReference type="EMBL" id="CP018622">
    <property type="protein sequence ID" value="AUJ25841.1"/>
    <property type="molecule type" value="Genomic_DNA"/>
</dbReference>
<feature type="transmembrane region" description="Helical" evidence="1">
    <location>
        <begin position="12"/>
        <end position="37"/>
    </location>
</feature>
<protein>
    <submittedName>
        <fullName evidence="2">Uncharacterized protein</fullName>
    </submittedName>
</protein>
<evidence type="ECO:0000313" key="2">
    <source>
        <dbReference type="EMBL" id="AUJ25841.1"/>
    </source>
</evidence>
<keyword evidence="1" id="KW-0812">Transmembrane</keyword>
<gene>
    <name evidence="2" type="ORF">A21D_02795</name>
</gene>
<keyword evidence="1" id="KW-0472">Membrane</keyword>
<evidence type="ECO:0000256" key="1">
    <source>
        <dbReference type="SAM" id="Phobius"/>
    </source>
</evidence>
<keyword evidence="1" id="KW-1133">Transmembrane helix</keyword>
<sequence length="40" mass="4404">MKNKFAKVFSYTFATVILVGMLLAAVGLMAIGLNFIYSFL</sequence>
<name>A0A2K9J6H1_9BACI</name>
<reference evidence="3" key="1">
    <citation type="submission" date="2016-11" db="EMBL/GenBank/DDBJ databases">
        <title>Complete genome sequence of Virgibacillus pantothenticus 21D, a halophilic bacterium isolated from the deep hypersaline anoxic basin Discovery in the Mediterranean Sea.</title>
        <authorList>
            <person name="Zeaiter Z."/>
            <person name="Booth J.M."/>
            <person name="Prosdocimi E.M."/>
            <person name="Mapelli F."/>
            <person name="Fusi M."/>
            <person name="Daffonchio D."/>
            <person name="Borin S."/>
            <person name="Crotti E."/>
        </authorList>
    </citation>
    <scope>NUCLEOTIDE SEQUENCE [LARGE SCALE GENOMIC DNA]</scope>
    <source>
        <strain evidence="3">21D</strain>
    </source>
</reference>